<evidence type="ECO:0000313" key="2">
    <source>
        <dbReference type="EMBL" id="WNC16546.1"/>
    </source>
</evidence>
<proteinExistence type="predicted"/>
<dbReference type="Proteomes" id="UP001256827">
    <property type="component" value="Chromosome"/>
</dbReference>
<keyword evidence="3" id="KW-1185">Reference proteome</keyword>
<accession>A0ABY9T8W2</accession>
<dbReference type="RefSeq" id="WP_310771300.1">
    <property type="nucleotide sequence ID" value="NZ_CP134050.1"/>
</dbReference>
<evidence type="ECO:0000256" key="1">
    <source>
        <dbReference type="SAM" id="MobiDB-lite"/>
    </source>
</evidence>
<reference evidence="2 3" key="1">
    <citation type="submission" date="2023-09" db="EMBL/GenBank/DDBJ databases">
        <title>Complete Genome and Methylome dissection of Bacillus brevis NEB573 original source of BbsI restriction endonuclease.</title>
        <authorList>
            <person name="Fomenkov A."/>
            <person name="Roberts R.D."/>
        </authorList>
    </citation>
    <scope>NUCLEOTIDE SEQUENCE [LARGE SCALE GENOMIC DNA]</scope>
    <source>
        <strain evidence="2 3">NEB573</strain>
    </source>
</reference>
<name>A0ABY9T8W2_BREBE</name>
<protein>
    <recommendedName>
        <fullName evidence="4">YfhD family protein</fullName>
    </recommendedName>
</protein>
<feature type="compositionally biased region" description="Polar residues" evidence="1">
    <location>
        <begin position="11"/>
        <end position="22"/>
    </location>
</feature>
<evidence type="ECO:0000313" key="3">
    <source>
        <dbReference type="Proteomes" id="UP001256827"/>
    </source>
</evidence>
<sequence>MTDRQEKGAQPLNNAVQNNRKAASQEKEIEIRQQFQMFPTPDETFAAKEITELKD</sequence>
<feature type="region of interest" description="Disordered" evidence="1">
    <location>
        <begin position="1"/>
        <end position="27"/>
    </location>
</feature>
<gene>
    <name evidence="2" type="ORF">RGB73_09560</name>
</gene>
<evidence type="ECO:0008006" key="4">
    <source>
        <dbReference type="Google" id="ProtNLM"/>
    </source>
</evidence>
<dbReference type="EMBL" id="CP134050">
    <property type="protein sequence ID" value="WNC16546.1"/>
    <property type="molecule type" value="Genomic_DNA"/>
</dbReference>
<organism evidence="2 3">
    <name type="scientific">Brevibacillus brevis</name>
    <name type="common">Bacillus brevis</name>
    <dbReference type="NCBI Taxonomy" id="1393"/>
    <lineage>
        <taxon>Bacteria</taxon>
        <taxon>Bacillati</taxon>
        <taxon>Bacillota</taxon>
        <taxon>Bacilli</taxon>
        <taxon>Bacillales</taxon>
        <taxon>Paenibacillaceae</taxon>
        <taxon>Brevibacillus</taxon>
    </lineage>
</organism>